<feature type="domain" description="Tyr recombinase" evidence="4">
    <location>
        <begin position="28"/>
        <end position="223"/>
    </location>
</feature>
<dbReference type="EMBL" id="JBHLZU010000002">
    <property type="protein sequence ID" value="MFB9902900.1"/>
    <property type="molecule type" value="Genomic_DNA"/>
</dbReference>
<dbReference type="CDD" id="cd01189">
    <property type="entry name" value="INT_ICEBs1_C_like"/>
    <property type="match status" value="1"/>
</dbReference>
<dbReference type="InterPro" id="IPR050808">
    <property type="entry name" value="Phage_Integrase"/>
</dbReference>
<organism evidence="5 6">
    <name type="scientific">Allokutzneria oryzae</name>
    <dbReference type="NCBI Taxonomy" id="1378989"/>
    <lineage>
        <taxon>Bacteria</taxon>
        <taxon>Bacillati</taxon>
        <taxon>Actinomycetota</taxon>
        <taxon>Actinomycetes</taxon>
        <taxon>Pseudonocardiales</taxon>
        <taxon>Pseudonocardiaceae</taxon>
        <taxon>Allokutzneria</taxon>
    </lineage>
</organism>
<dbReference type="InterPro" id="IPR011010">
    <property type="entry name" value="DNA_brk_join_enz"/>
</dbReference>
<dbReference type="PROSITE" id="PS51898">
    <property type="entry name" value="TYR_RECOMBINASE"/>
    <property type="match status" value="1"/>
</dbReference>
<dbReference type="RefSeq" id="WP_377850005.1">
    <property type="nucleotide sequence ID" value="NZ_JBHLZU010000002.1"/>
</dbReference>
<dbReference type="Proteomes" id="UP001589693">
    <property type="component" value="Unassembled WGS sequence"/>
</dbReference>
<dbReference type="PANTHER" id="PTHR30629:SF2">
    <property type="entry name" value="PROPHAGE INTEGRASE INTS-RELATED"/>
    <property type="match status" value="1"/>
</dbReference>
<keyword evidence="2" id="KW-0229">DNA integration</keyword>
<evidence type="ECO:0000313" key="6">
    <source>
        <dbReference type="Proteomes" id="UP001589693"/>
    </source>
</evidence>
<dbReference type="InterPro" id="IPR002104">
    <property type="entry name" value="Integrase_catalytic"/>
</dbReference>
<comment type="similarity">
    <text evidence="1">Belongs to the 'phage' integrase family.</text>
</comment>
<keyword evidence="3" id="KW-0233">DNA recombination</keyword>
<dbReference type="Pfam" id="PF00589">
    <property type="entry name" value="Phage_integrase"/>
    <property type="match status" value="1"/>
</dbReference>
<dbReference type="Gene3D" id="1.10.443.10">
    <property type="entry name" value="Intergrase catalytic core"/>
    <property type="match status" value="1"/>
</dbReference>
<evidence type="ECO:0000256" key="3">
    <source>
        <dbReference type="ARBA" id="ARBA00023172"/>
    </source>
</evidence>
<sequence>MIMGEAVDEGLIGANPCRKLRIDVGDRPERPQASPDEVDALAGRVSPANAVLITTAAYSGMRWGELAGLQWSRTDLDAGEITIDPEVGALHETGGRLQLGPPKTPASVRTVYLPGFLVEELAALRGRNPGARFVFTGTDGGLYRRSNFRRRVWLPALAGDPERDWAPVQPGMHFHDLRHTCKTWLIEDGVPDVLQHRQLGHKYKGVPGIYSHVTRPMIEAMLTGLQARWEQFGSTIWGDHYPSGNVVKIACSHTAPTDSKRPADEDRQRAV</sequence>
<comment type="caution">
    <text evidence="5">The sequence shown here is derived from an EMBL/GenBank/DDBJ whole genome shotgun (WGS) entry which is preliminary data.</text>
</comment>
<reference evidence="5 6" key="1">
    <citation type="submission" date="2024-09" db="EMBL/GenBank/DDBJ databases">
        <authorList>
            <person name="Sun Q."/>
            <person name="Mori K."/>
        </authorList>
    </citation>
    <scope>NUCLEOTIDE SEQUENCE [LARGE SCALE GENOMIC DNA]</scope>
    <source>
        <strain evidence="5 6">TBRC 7907</strain>
    </source>
</reference>
<evidence type="ECO:0000259" key="4">
    <source>
        <dbReference type="PROSITE" id="PS51898"/>
    </source>
</evidence>
<evidence type="ECO:0000313" key="5">
    <source>
        <dbReference type="EMBL" id="MFB9902900.1"/>
    </source>
</evidence>
<keyword evidence="6" id="KW-1185">Reference proteome</keyword>
<dbReference type="SUPFAM" id="SSF56349">
    <property type="entry name" value="DNA breaking-rejoining enzymes"/>
    <property type="match status" value="1"/>
</dbReference>
<evidence type="ECO:0000256" key="1">
    <source>
        <dbReference type="ARBA" id="ARBA00008857"/>
    </source>
</evidence>
<gene>
    <name evidence="5" type="ORF">ACFFQA_03000</name>
</gene>
<dbReference type="PANTHER" id="PTHR30629">
    <property type="entry name" value="PROPHAGE INTEGRASE"/>
    <property type="match status" value="1"/>
</dbReference>
<name>A0ABV5ZPS4_9PSEU</name>
<protein>
    <submittedName>
        <fullName evidence="5">Tyrosine-type recombinase/integrase</fullName>
    </submittedName>
</protein>
<dbReference type="InterPro" id="IPR013762">
    <property type="entry name" value="Integrase-like_cat_sf"/>
</dbReference>
<accession>A0ABV5ZPS4</accession>
<evidence type="ECO:0000256" key="2">
    <source>
        <dbReference type="ARBA" id="ARBA00022908"/>
    </source>
</evidence>
<proteinExistence type="inferred from homology"/>